<evidence type="ECO:0000256" key="3">
    <source>
        <dbReference type="ARBA" id="ARBA00022692"/>
    </source>
</evidence>
<keyword evidence="5 7" id="KW-0472">Membrane</keyword>
<evidence type="ECO:0000256" key="2">
    <source>
        <dbReference type="ARBA" id="ARBA00008034"/>
    </source>
</evidence>
<feature type="transmembrane region" description="Helical" evidence="7">
    <location>
        <begin position="92"/>
        <end position="115"/>
    </location>
</feature>
<dbReference type="EMBL" id="LGFO01000287">
    <property type="protein sequence ID" value="KUK35701.1"/>
    <property type="molecule type" value="Genomic_DNA"/>
</dbReference>
<feature type="transmembrane region" description="Helical" evidence="7">
    <location>
        <begin position="63"/>
        <end position="80"/>
    </location>
</feature>
<feature type="transmembrane region" description="Helical" evidence="7">
    <location>
        <begin position="12"/>
        <end position="33"/>
    </location>
</feature>
<name>A0A101FET6_9THEO</name>
<dbReference type="AlphaFoldDB" id="A0A101FET6"/>
<feature type="transmembrane region" description="Helical" evidence="7">
    <location>
        <begin position="175"/>
        <end position="192"/>
    </location>
</feature>
<accession>A0A101FET6</accession>
<organism evidence="8 9">
    <name type="scientific">Thermacetogenium phaeum</name>
    <dbReference type="NCBI Taxonomy" id="85874"/>
    <lineage>
        <taxon>Bacteria</taxon>
        <taxon>Bacillati</taxon>
        <taxon>Bacillota</taxon>
        <taxon>Clostridia</taxon>
        <taxon>Thermoanaerobacterales</taxon>
        <taxon>Thermoanaerobacteraceae</taxon>
        <taxon>Thermacetogenium</taxon>
    </lineage>
</organism>
<dbReference type="CDD" id="cd06550">
    <property type="entry name" value="TM_ABC_iron-siderophores_like"/>
    <property type="match status" value="1"/>
</dbReference>
<comment type="caution">
    <text evidence="8">The sequence shown here is derived from an EMBL/GenBank/DDBJ whole genome shotgun (WGS) entry which is preliminary data.</text>
</comment>
<proteinExistence type="inferred from homology"/>
<dbReference type="Proteomes" id="UP000053326">
    <property type="component" value="Unassembled WGS sequence"/>
</dbReference>
<gene>
    <name evidence="8" type="ORF">XD66_1590</name>
</gene>
<comment type="similarity">
    <text evidence="2 6">Belongs to the ABC-3 integral membrane protein family.</text>
</comment>
<keyword evidence="6" id="KW-0813">Transport</keyword>
<dbReference type="InterPro" id="IPR001626">
    <property type="entry name" value="ABC_TroCD"/>
</dbReference>
<sequence>MLSMLQYDFMLRALAAGAATGLICPALGVFLVLRRYSFLADTVAHISLAGVAFGLWIGIDSSFVPLLIIALAVLGVLLAEHLRMRRGFSADALLALIMSAGLALAVIFFGLARSGALDITSYLFGSLITVSAADLWLILAVAGLVVSFLALFFKELFFICSDEESARVSGLPVDGLNRLFIFLVALTVGVSLRVVGTLLVGALMVVPVLAAMLLGRSFRQVFVLSLGLGLVSTLLGLTASYRFGLAAGGCVVMVAIGLFLVFYLSRALVGVYRRRGVLKERPEPR</sequence>
<dbReference type="Pfam" id="PF00950">
    <property type="entry name" value="ABC-3"/>
    <property type="match status" value="1"/>
</dbReference>
<evidence type="ECO:0000313" key="9">
    <source>
        <dbReference type="Proteomes" id="UP000053326"/>
    </source>
</evidence>
<keyword evidence="3 6" id="KW-0812">Transmembrane</keyword>
<feature type="transmembrane region" description="Helical" evidence="7">
    <location>
        <begin position="245"/>
        <end position="265"/>
    </location>
</feature>
<dbReference type="PANTHER" id="PTHR30477">
    <property type="entry name" value="ABC-TRANSPORTER METAL-BINDING PROTEIN"/>
    <property type="match status" value="1"/>
</dbReference>
<evidence type="ECO:0000256" key="6">
    <source>
        <dbReference type="RuleBase" id="RU003943"/>
    </source>
</evidence>
<dbReference type="GO" id="GO:0010043">
    <property type="term" value="P:response to zinc ion"/>
    <property type="evidence" value="ECO:0007669"/>
    <property type="project" value="TreeGrafter"/>
</dbReference>
<feature type="transmembrane region" description="Helical" evidence="7">
    <location>
        <begin position="221"/>
        <end position="239"/>
    </location>
</feature>
<evidence type="ECO:0000313" key="8">
    <source>
        <dbReference type="EMBL" id="KUK35701.1"/>
    </source>
</evidence>
<reference evidence="9" key="1">
    <citation type="journal article" date="2015" name="MBio">
        <title>Genome-Resolved Metagenomic Analysis Reveals Roles for Candidate Phyla and Other Microbial Community Members in Biogeochemical Transformations in Oil Reservoirs.</title>
        <authorList>
            <person name="Hu P."/>
            <person name="Tom L."/>
            <person name="Singh A."/>
            <person name="Thomas B.C."/>
            <person name="Baker B.J."/>
            <person name="Piceno Y.M."/>
            <person name="Andersen G.L."/>
            <person name="Banfield J.F."/>
        </authorList>
    </citation>
    <scope>NUCLEOTIDE SEQUENCE [LARGE SCALE GENOMIC DNA]</scope>
</reference>
<dbReference type="SUPFAM" id="SSF81345">
    <property type="entry name" value="ABC transporter involved in vitamin B12 uptake, BtuC"/>
    <property type="match status" value="1"/>
</dbReference>
<feature type="transmembrane region" description="Helical" evidence="7">
    <location>
        <begin position="198"/>
        <end position="214"/>
    </location>
</feature>
<dbReference type="GO" id="GO:0055085">
    <property type="term" value="P:transmembrane transport"/>
    <property type="evidence" value="ECO:0007669"/>
    <property type="project" value="InterPro"/>
</dbReference>
<dbReference type="Gene3D" id="1.10.3470.10">
    <property type="entry name" value="ABC transporter involved in vitamin B12 uptake, BtuC"/>
    <property type="match status" value="1"/>
</dbReference>
<evidence type="ECO:0000256" key="1">
    <source>
        <dbReference type="ARBA" id="ARBA00004141"/>
    </source>
</evidence>
<feature type="transmembrane region" description="Helical" evidence="7">
    <location>
        <begin position="38"/>
        <end position="57"/>
    </location>
</feature>
<feature type="transmembrane region" description="Helical" evidence="7">
    <location>
        <begin position="135"/>
        <end position="154"/>
    </location>
</feature>
<evidence type="ECO:0000256" key="4">
    <source>
        <dbReference type="ARBA" id="ARBA00022989"/>
    </source>
</evidence>
<dbReference type="GO" id="GO:0043190">
    <property type="term" value="C:ATP-binding cassette (ABC) transporter complex"/>
    <property type="evidence" value="ECO:0007669"/>
    <property type="project" value="InterPro"/>
</dbReference>
<protein>
    <submittedName>
        <fullName evidence="8">ABC-3 familiy transport protein</fullName>
    </submittedName>
</protein>
<dbReference type="InterPro" id="IPR037294">
    <property type="entry name" value="ABC_BtuC-like"/>
</dbReference>
<evidence type="ECO:0000256" key="5">
    <source>
        <dbReference type="ARBA" id="ARBA00023136"/>
    </source>
</evidence>
<dbReference type="PANTHER" id="PTHR30477:SF0">
    <property type="entry name" value="METAL TRANSPORT SYSTEM MEMBRANE PROTEIN TM_0125-RELATED"/>
    <property type="match status" value="1"/>
</dbReference>
<keyword evidence="4 7" id="KW-1133">Transmembrane helix</keyword>
<comment type="subcellular location">
    <subcellularLocation>
        <location evidence="6">Cell membrane</location>
        <topology evidence="6">Multi-pass membrane protein</topology>
    </subcellularLocation>
    <subcellularLocation>
        <location evidence="1">Membrane</location>
        <topology evidence="1">Multi-pass membrane protein</topology>
    </subcellularLocation>
</comment>
<evidence type="ECO:0000256" key="7">
    <source>
        <dbReference type="SAM" id="Phobius"/>
    </source>
</evidence>